<evidence type="ECO:0008006" key="4">
    <source>
        <dbReference type="Google" id="ProtNLM"/>
    </source>
</evidence>
<proteinExistence type="predicted"/>
<evidence type="ECO:0000256" key="1">
    <source>
        <dbReference type="SAM" id="Phobius"/>
    </source>
</evidence>
<dbReference type="Pfam" id="PF16949">
    <property type="entry name" value="ABC_tran_2"/>
    <property type="match status" value="1"/>
</dbReference>
<keyword evidence="1" id="KW-0812">Transmembrane</keyword>
<feature type="transmembrane region" description="Helical" evidence="1">
    <location>
        <begin position="450"/>
        <end position="474"/>
    </location>
</feature>
<feature type="transmembrane region" description="Helical" evidence="1">
    <location>
        <begin position="115"/>
        <end position="135"/>
    </location>
</feature>
<feature type="transmembrane region" description="Helical" evidence="1">
    <location>
        <begin position="255"/>
        <end position="276"/>
    </location>
</feature>
<feature type="transmembrane region" description="Helical" evidence="1">
    <location>
        <begin position="495"/>
        <end position="514"/>
    </location>
</feature>
<feature type="transmembrane region" description="Helical" evidence="1">
    <location>
        <begin position="186"/>
        <end position="205"/>
    </location>
</feature>
<reference evidence="2" key="1">
    <citation type="submission" date="2022-06" db="EMBL/GenBank/DDBJ databases">
        <title>Genome sequencing of Brevibacillus sp. BB3-R1.</title>
        <authorList>
            <person name="Heo J."/>
            <person name="Lee D."/>
            <person name="Won M."/>
            <person name="Han B.-H."/>
            <person name="Hong S.-B."/>
            <person name="Kwon S.-W."/>
        </authorList>
    </citation>
    <scope>NUCLEOTIDE SEQUENCE</scope>
    <source>
        <strain evidence="2">BB3-R1</strain>
    </source>
</reference>
<feature type="transmembrane region" description="Helical" evidence="1">
    <location>
        <begin position="371"/>
        <end position="397"/>
    </location>
</feature>
<name>A0ABY4WKP8_9BACL</name>
<keyword evidence="1" id="KW-0472">Membrane</keyword>
<sequence>MNKTWQLTKVLVKNGNGMWGGKQQSQWKKILLLLLVALGFFPMMSGYVLFTSMMYDSLQMVGQETVLLGLGLGIASLAIFLLGIFYVLSVFYYSQDIQHLLPLPLKPGQIIGAKFLVTLLYEYLTELLLLAPLLITYGVKSSAGPLYYLYALIAFLALPIIPLSLASLVAMLFMRFTNVGKSKDRFRLVGGLIGISIAVGFQAVVQRGARNLNSPEQIQEMLLTDKNGFLTLVTQLFPTSRLGAMALAEASTLVGLGYLAMFLAVTAAFAAVFILLGERLYLKGVVGITETAAKRKQATAEEFDRLTGKSSAFVAYAWKEWKMLIRTPAFLLNCVLSSLFLPLIAFIPLFARSEGMSELAELGAKLQSDTAAGVGIAIVFAVALFISTTNSISVTAISREGQGFFVNKFLPVRSTVIILSKTIPGILLGIFSLLLMEIVAAVVLKAPFTFLLMGLLSAVPGILFINLIGIVIDLNMPKLDWDSEQKAVKQNLNTLIPLIFTFVLSGAVLFFAIWGGATGVVMTSVLFAGLCILDLILYRVLMTKGPIWFEKIGG</sequence>
<feature type="transmembrane region" description="Helical" evidence="1">
    <location>
        <begin position="147"/>
        <end position="174"/>
    </location>
</feature>
<keyword evidence="3" id="KW-1185">Reference proteome</keyword>
<feature type="transmembrane region" description="Helical" evidence="1">
    <location>
        <begin position="329"/>
        <end position="351"/>
    </location>
</feature>
<feature type="transmembrane region" description="Helical" evidence="1">
    <location>
        <begin position="30"/>
        <end position="50"/>
    </location>
</feature>
<evidence type="ECO:0000313" key="2">
    <source>
        <dbReference type="EMBL" id="USG66713.1"/>
    </source>
</evidence>
<dbReference type="Proteomes" id="UP001056500">
    <property type="component" value="Chromosome"/>
</dbReference>
<dbReference type="EMBL" id="CP098755">
    <property type="protein sequence ID" value="USG66713.1"/>
    <property type="molecule type" value="Genomic_DNA"/>
</dbReference>
<evidence type="ECO:0000313" key="3">
    <source>
        <dbReference type="Proteomes" id="UP001056500"/>
    </source>
</evidence>
<protein>
    <recommendedName>
        <fullName evidence="4">ABC transporter permease</fullName>
    </recommendedName>
</protein>
<dbReference type="InterPro" id="IPR031599">
    <property type="entry name" value="ABC_tran_2"/>
</dbReference>
<accession>A0ABY4WKP8</accession>
<gene>
    <name evidence="2" type="ORF">NDK47_05285</name>
</gene>
<feature type="transmembrane region" description="Helical" evidence="1">
    <location>
        <begin position="70"/>
        <end position="94"/>
    </location>
</feature>
<dbReference type="RefSeq" id="WP_251873820.1">
    <property type="nucleotide sequence ID" value="NZ_CP098755.1"/>
</dbReference>
<organism evidence="2 3">
    <name type="scientific">Brevibacillus ruminantium</name>
    <dbReference type="NCBI Taxonomy" id="2950604"/>
    <lineage>
        <taxon>Bacteria</taxon>
        <taxon>Bacillati</taxon>
        <taxon>Bacillota</taxon>
        <taxon>Bacilli</taxon>
        <taxon>Bacillales</taxon>
        <taxon>Paenibacillaceae</taxon>
        <taxon>Brevibacillus</taxon>
    </lineage>
</organism>
<feature type="transmembrane region" description="Helical" evidence="1">
    <location>
        <begin position="418"/>
        <end position="444"/>
    </location>
</feature>
<keyword evidence="1" id="KW-1133">Transmembrane helix</keyword>
<feature type="transmembrane region" description="Helical" evidence="1">
    <location>
        <begin position="520"/>
        <end position="541"/>
    </location>
</feature>